<dbReference type="Pfam" id="PF13185">
    <property type="entry name" value="GAF_2"/>
    <property type="match status" value="1"/>
</dbReference>
<dbReference type="InterPro" id="IPR042070">
    <property type="entry name" value="PucR_C-HTH_sf"/>
</dbReference>
<dbReference type="HOGENOM" id="CLU_017436_0_0_11"/>
<dbReference type="SUPFAM" id="SSF55781">
    <property type="entry name" value="GAF domain-like"/>
    <property type="match status" value="1"/>
</dbReference>
<dbReference type="eggNOG" id="COG2508">
    <property type="taxonomic scope" value="Bacteria"/>
</dbReference>
<name>G0HD68_CORVD</name>
<protein>
    <recommendedName>
        <fullName evidence="1">GAF domain-containing protein</fullName>
    </recommendedName>
</protein>
<dbReference type="eggNOG" id="COG2203">
    <property type="taxonomic scope" value="Bacteria"/>
</dbReference>
<sequence length="568" mass="61464">MDQCTPSCKNLCMSDTSAADADWLHRRLQSATQLTELRDTESTLQVVVRHTRGLMDADMAYVSFTDFDSNETVIRKTDGVRTGEYASIRQPLGTGVLGRVAIGHASYWTSDYRTDEKLHHMGPIDEIVEGEGVRALLGAPLSVAGRVIGALLIAFRSPREFSDTEVDRLESLADQAAVAIDNAQRHEQLMALVESDVDHRGERSDTDIAELSRSLDLDRRLVEAVTSELPSSSLLAIGAQALGCDLWLTDLTGTRRLASSTDRTLPDRTDGTFVTVTAAGQQFGHLLTDRSLNEAEQAVLERVSLHVALWMMLTRAREAVELRDGTEAVSALIDGTLDAAGARSVLEEWWLHQVERWCVLVLETPDPVVDRVVRALSASSPSPVIVAPHEGHICVITGDARWVDALPSLFAPRGWTLRGGMTRVDAPTDLPDAHRTAELALSAQATLGWTGLSDGTGLGVVAAVLHLGASGGLPTGLIADLTPLTSYDATHHSDLLRTADVYFSADGNVARTATVLGVHRNTVRQRLDRIGELMGKDWNRMPRKLDLQLALRVHTVAPGGGGASDRQA</sequence>
<dbReference type="Gene3D" id="3.30.450.40">
    <property type="match status" value="1"/>
</dbReference>
<accession>G0HD68</accession>
<dbReference type="AlphaFoldDB" id="G0HD68"/>
<evidence type="ECO:0000313" key="2">
    <source>
        <dbReference type="EMBL" id="AEK36345.1"/>
    </source>
</evidence>
<dbReference type="KEGG" id="cva:CVAR_0991"/>
<dbReference type="InterPro" id="IPR051448">
    <property type="entry name" value="CdaR-like_regulators"/>
</dbReference>
<dbReference type="PANTHER" id="PTHR33744:SF7">
    <property type="entry name" value="PUCR FAMILY TRANSCRIPTIONAL REGULATOR"/>
    <property type="match status" value="1"/>
</dbReference>
<dbReference type="InterPro" id="IPR025736">
    <property type="entry name" value="PucR_C-HTH_dom"/>
</dbReference>
<feature type="domain" description="GAF" evidence="1">
    <location>
        <begin position="39"/>
        <end position="190"/>
    </location>
</feature>
<gene>
    <name evidence="2" type="ordered locus">CVAR_0991</name>
</gene>
<dbReference type="Pfam" id="PF13556">
    <property type="entry name" value="HTH_30"/>
    <property type="match status" value="1"/>
</dbReference>
<evidence type="ECO:0000313" key="3">
    <source>
        <dbReference type="Proteomes" id="UP000006659"/>
    </source>
</evidence>
<evidence type="ECO:0000259" key="1">
    <source>
        <dbReference type="SMART" id="SM00065"/>
    </source>
</evidence>
<organism evidence="2 3">
    <name type="scientific">Corynebacterium variabile (strain DSM 44702 / CIP 107183 / JCM 12073 / NCIMB 30131)</name>
    <name type="common">Corynebacterium mooreparkense</name>
    <dbReference type="NCBI Taxonomy" id="858619"/>
    <lineage>
        <taxon>Bacteria</taxon>
        <taxon>Bacillati</taxon>
        <taxon>Actinomycetota</taxon>
        <taxon>Actinomycetes</taxon>
        <taxon>Mycobacteriales</taxon>
        <taxon>Corynebacteriaceae</taxon>
        <taxon>Corynebacterium</taxon>
    </lineage>
</organism>
<reference evidence="2 3" key="1">
    <citation type="journal article" date="2011" name="BMC Genomics">
        <title>Complete genome sequence of Corynebacterium variabile DSM 44702 isolated from the surface of smear-ripened cheeses and insights into cheese ripening and flavor generation.</title>
        <authorList>
            <person name="Schroeder J."/>
            <person name="Maus I."/>
            <person name="Trost E."/>
            <person name="Tauch A."/>
        </authorList>
    </citation>
    <scope>NUCLEOTIDE SEQUENCE [LARGE SCALE GENOMIC DNA]</scope>
    <source>
        <strain evidence="3">DSM 44702 / JCM 12073 / NCIMB 30131</strain>
    </source>
</reference>
<dbReference type="InterPro" id="IPR003018">
    <property type="entry name" value="GAF"/>
</dbReference>
<dbReference type="EMBL" id="CP002917">
    <property type="protein sequence ID" value="AEK36345.1"/>
    <property type="molecule type" value="Genomic_DNA"/>
</dbReference>
<dbReference type="SMART" id="SM00065">
    <property type="entry name" value="GAF"/>
    <property type="match status" value="1"/>
</dbReference>
<dbReference type="Gene3D" id="1.10.10.2840">
    <property type="entry name" value="PucR C-terminal helix-turn-helix domain"/>
    <property type="match status" value="1"/>
</dbReference>
<dbReference type="PANTHER" id="PTHR33744">
    <property type="entry name" value="CARBOHYDRATE DIACID REGULATOR"/>
    <property type="match status" value="1"/>
</dbReference>
<dbReference type="InterPro" id="IPR029016">
    <property type="entry name" value="GAF-like_dom_sf"/>
</dbReference>
<proteinExistence type="predicted"/>
<dbReference type="Proteomes" id="UP000006659">
    <property type="component" value="Chromosome"/>
</dbReference>
<dbReference type="STRING" id="858619.CVAR_0991"/>